<accession>A0ACB8B020</accession>
<dbReference type="EMBL" id="MU266687">
    <property type="protein sequence ID" value="KAH7919176.1"/>
    <property type="molecule type" value="Genomic_DNA"/>
</dbReference>
<organism evidence="1 2">
    <name type="scientific">Leucogyrophana mollusca</name>
    <dbReference type="NCBI Taxonomy" id="85980"/>
    <lineage>
        <taxon>Eukaryota</taxon>
        <taxon>Fungi</taxon>
        <taxon>Dikarya</taxon>
        <taxon>Basidiomycota</taxon>
        <taxon>Agaricomycotina</taxon>
        <taxon>Agaricomycetes</taxon>
        <taxon>Agaricomycetidae</taxon>
        <taxon>Boletales</taxon>
        <taxon>Boletales incertae sedis</taxon>
        <taxon>Leucogyrophana</taxon>
    </lineage>
</organism>
<keyword evidence="2" id="KW-1185">Reference proteome</keyword>
<comment type="caution">
    <text evidence="1">The sequence shown here is derived from an EMBL/GenBank/DDBJ whole genome shotgun (WGS) entry which is preliminary data.</text>
</comment>
<reference evidence="1" key="1">
    <citation type="journal article" date="2021" name="New Phytol.">
        <title>Evolutionary innovations through gain and loss of genes in the ectomycorrhizal Boletales.</title>
        <authorList>
            <person name="Wu G."/>
            <person name="Miyauchi S."/>
            <person name="Morin E."/>
            <person name="Kuo A."/>
            <person name="Drula E."/>
            <person name="Varga T."/>
            <person name="Kohler A."/>
            <person name="Feng B."/>
            <person name="Cao Y."/>
            <person name="Lipzen A."/>
            <person name="Daum C."/>
            <person name="Hundley H."/>
            <person name="Pangilinan J."/>
            <person name="Johnson J."/>
            <person name="Barry K."/>
            <person name="LaButti K."/>
            <person name="Ng V."/>
            <person name="Ahrendt S."/>
            <person name="Min B."/>
            <person name="Choi I.G."/>
            <person name="Park H."/>
            <person name="Plett J.M."/>
            <person name="Magnuson J."/>
            <person name="Spatafora J.W."/>
            <person name="Nagy L.G."/>
            <person name="Henrissat B."/>
            <person name="Grigoriev I.V."/>
            <person name="Yang Z.L."/>
            <person name="Xu J."/>
            <person name="Martin F.M."/>
        </authorList>
    </citation>
    <scope>NUCLEOTIDE SEQUENCE</scope>
    <source>
        <strain evidence="1">KUC20120723A-06</strain>
    </source>
</reference>
<sequence length="564" mass="64225">MHNLFLGEFQHHCCNVWGLNIKVSEKTNERVKAHTPEDQAMWLERGQKALEKLSENGLKRLRRGYLSAIAQLNEIPVTGSFTKNVYMQAMLDWRRANPGTPIRIPAVMDVAMKDFVLSGSEAVVDFSKFTVLGKELLDQIQADLKRTTFPSWMARPPHNFGSPSHRKLKADQWRSVFTVSLTITLVRIWGGSGVLEREKNLLRNFCDLVIAVETATRRSTSRTRIDIYTRHMTRYLQALRELFSDHDLVPNHHLSLHLDDCLLLFGPVHAWWAFPFERYNGIMRDVTTNNKVDEMEMTFARYFCMAANLRALASSIKFPDTAEFRRLCESFQKTFVNHESIVDSILSVSSTEGVSEIEGSTLDERHMEDLSDCIYDALLDRINKSITTPASHFSRWDTSNAKSKPLDYQVRFVRSVKKDSVSLSVQSSSVGNLFVLFHPSEVAGQPRPAVAGQIVQIFLHRRLEGGHSVVEPFLAVKEFQSLSVSDQAYDPYRAIEHLGVQLYYNNLKSQTHVLKVSDVVSHFSSFVYVPPGIERECIVVKSLDRVSFMTDQYCAVSDHIDVSA</sequence>
<evidence type="ECO:0000313" key="2">
    <source>
        <dbReference type="Proteomes" id="UP000790709"/>
    </source>
</evidence>
<proteinExistence type="predicted"/>
<name>A0ACB8B020_9AGAM</name>
<evidence type="ECO:0000313" key="1">
    <source>
        <dbReference type="EMBL" id="KAH7919176.1"/>
    </source>
</evidence>
<gene>
    <name evidence="1" type="ORF">BV22DRAFT_1023456</name>
</gene>
<dbReference type="Proteomes" id="UP000790709">
    <property type="component" value="Unassembled WGS sequence"/>
</dbReference>
<protein>
    <submittedName>
        <fullName evidence="1">Uncharacterized protein</fullName>
    </submittedName>
</protein>